<evidence type="ECO:0000256" key="4">
    <source>
        <dbReference type="SAM" id="MobiDB-lite"/>
    </source>
</evidence>
<keyword evidence="2" id="KW-0061">Asparagine biosynthesis</keyword>
<organism evidence="5 6">
    <name type="scientific">Plasmodium coatneyi</name>
    <dbReference type="NCBI Taxonomy" id="208452"/>
    <lineage>
        <taxon>Eukaryota</taxon>
        <taxon>Sar</taxon>
        <taxon>Alveolata</taxon>
        <taxon>Apicomplexa</taxon>
        <taxon>Aconoidasida</taxon>
        <taxon>Haemosporida</taxon>
        <taxon>Plasmodiidae</taxon>
        <taxon>Plasmodium</taxon>
    </lineage>
</organism>
<dbReference type="RefSeq" id="XP_019916549.1">
    <property type="nucleotide sequence ID" value="XM_020061130.1"/>
</dbReference>
<feature type="compositionally biased region" description="Polar residues" evidence="4">
    <location>
        <begin position="288"/>
        <end position="302"/>
    </location>
</feature>
<dbReference type="PANTHER" id="PTHR45937:SF1">
    <property type="entry name" value="ASPARAGINE SYNTHETASE DOMAIN-CONTAINING PROTEIN 1"/>
    <property type="match status" value="1"/>
</dbReference>
<evidence type="ECO:0000256" key="3">
    <source>
        <dbReference type="ARBA" id="ARBA00022962"/>
    </source>
</evidence>
<protein>
    <submittedName>
        <fullName evidence="5">Asparagine synthase</fullName>
    </submittedName>
</protein>
<dbReference type="CDD" id="cd01991">
    <property type="entry name" value="Asn_synthase_B_C"/>
    <property type="match status" value="1"/>
</dbReference>
<evidence type="ECO:0000256" key="1">
    <source>
        <dbReference type="ARBA" id="ARBA00022605"/>
    </source>
</evidence>
<dbReference type="GO" id="GO:0004066">
    <property type="term" value="F:asparagine synthase (glutamine-hydrolyzing) activity"/>
    <property type="evidence" value="ECO:0007669"/>
    <property type="project" value="InterPro"/>
</dbReference>
<reference evidence="6" key="1">
    <citation type="submission" date="2016-06" db="EMBL/GenBank/DDBJ databases">
        <title>First high quality genome sequence of Plasmodium coatneyi using continuous long reads from single molecule, real-time sequencing.</title>
        <authorList>
            <person name="Chien J.-T."/>
            <person name="Pakala S.B."/>
            <person name="Geraldo J.A."/>
            <person name="Lapp S.A."/>
            <person name="Barnwell J.W."/>
            <person name="Kissinger J.C."/>
            <person name="Galinski M.R."/>
            <person name="Humphrey J.C."/>
        </authorList>
    </citation>
    <scope>NUCLEOTIDE SEQUENCE [LARGE SCALE GENOMIC DNA]</scope>
    <source>
        <strain evidence="6">Hackeri</strain>
    </source>
</reference>
<proteinExistence type="predicted"/>
<name>A0A1B1E4A5_9APIC</name>
<gene>
    <name evidence="5" type="ORF">PCOAH_00043460</name>
</gene>
<dbReference type="InterPro" id="IPR014729">
    <property type="entry name" value="Rossmann-like_a/b/a_fold"/>
</dbReference>
<dbReference type="GeneID" id="30911077"/>
<evidence type="ECO:0000256" key="2">
    <source>
        <dbReference type="ARBA" id="ARBA00022888"/>
    </source>
</evidence>
<dbReference type="AlphaFoldDB" id="A0A1B1E4A5"/>
<evidence type="ECO:0000313" key="6">
    <source>
        <dbReference type="Proteomes" id="UP000092716"/>
    </source>
</evidence>
<evidence type="ECO:0000313" key="5">
    <source>
        <dbReference type="EMBL" id="ANQ09854.1"/>
    </source>
</evidence>
<dbReference type="Proteomes" id="UP000092716">
    <property type="component" value="Chromosome 12"/>
</dbReference>
<accession>A0A1B1E4A5</accession>
<keyword evidence="1" id="KW-0028">Amino-acid biosynthesis</keyword>
<dbReference type="EMBL" id="CP016250">
    <property type="protein sequence ID" value="ANQ09854.1"/>
    <property type="molecule type" value="Genomic_DNA"/>
</dbReference>
<dbReference type="PANTHER" id="PTHR45937">
    <property type="entry name" value="ASPARAGINE SYNTHETASE DOMAIN-CONTAINING PROTEIN 1"/>
    <property type="match status" value="1"/>
</dbReference>
<dbReference type="KEGG" id="pcot:PCOAH_00043460"/>
<sequence length="1103" mass="127353">MNNFLVRVHTDDDQIRDELHNQFAQNFVSGDPPKEAPHESEKWEEAPRYVLTEHYVDTYLTPFLIRSDEEGDPYNCVVCQLDVRFGKRGLVTCNDVTTSNHVTTPKGDARSDERTLLVQLCGSHIYFENMQEEGFHVKTNQRGKKFREYKIKNRDVLLLHGSCNYTDVKGLYNYIRKNKQDLESALNKLEGSFFLLYIDYSDEQANIYFCNDAWGMKSVMFFYEQSSVLLTNSYGLFIHHHFNFTKGDGINYLFDNSSVDGELNLVHHDGVFRTDDEVLPKWSGSPRRGSQQEQGNIPPQSIINDKVGTQISPYHIYSVNIFEKGKITLNKITKRNSIYTKYTDWSNDHLSVEENFHRICNFVEGIYFTHSGYREEWALLKRTIQESVKHYIHGDADKRRDAQTMLNNCFVQTYMKLLRGVIERKIEEVFPNTEDQSEVGKNHLNGAGENEKFTENFMQNVPFRVECNQREGKDKSVGILFSGGIDSTLLALTTIRSYFSRYTDGYVELVNVCFDDNAVDRYTSLISYEQIVKLHPEHDIRLVFVDVSAEDLLKYERIIFSLMSPNSTTMDFNISAAFFFANLGRGVLFPRSFFQRPEWAYIKGRASPALNVPNGNGAEATFTESTVIDATVIKATGTDATVAKSKCRVCQFVMSSKCVHRCCSVCCRKLRYVYRRELSQGASSQTPSQTPRSGDIYQIEHDANKGDKSLYLIVKKKKVLINFELFAECAAHKERMYDYELIDSLFRDFNRELGKRELHEEEECNIEQAQPNGNAPSRVDMLRDTRHSNFIDQFVAKHAENDPQKFEQIKRLFYVKSKKKGHHGTSVDDQKKEKLFIDVDESPQKEETLNYLKRDLYQSCTASHSIAEEGSYECKHHLLIIGSGADELFGGYYRQNNRQPAKRESKQKTHFKKNEMIKDVRRIWMRNLYRDDRILCFTSFSDKVLFYPYLDMNLVDFLFSVSFYMIEAPLGGLAQTQGEPSFPKSVAKGEPSNVGCLSVNLDECSSIYEFIRTHKVSKWVLRMGLFFSHCKELMLFKKKAIQFGSKSKNVQMYMREWISREAGKLTGGEIPMGEIPVGDTHASSEWVLPSDKKKGTDRYTLLS</sequence>
<dbReference type="OrthoDB" id="10252281at2759"/>
<dbReference type="SUPFAM" id="SSF52402">
    <property type="entry name" value="Adenine nucleotide alpha hydrolases-like"/>
    <property type="match status" value="2"/>
</dbReference>
<dbReference type="InterPro" id="IPR001962">
    <property type="entry name" value="Asn_synthase"/>
</dbReference>
<keyword evidence="6" id="KW-1185">Reference proteome</keyword>
<dbReference type="VEuPathDB" id="PlasmoDB:PCOAH_00043460"/>
<feature type="region of interest" description="Disordered" evidence="4">
    <location>
        <begin position="282"/>
        <end position="302"/>
    </location>
</feature>
<dbReference type="InterPro" id="IPR051857">
    <property type="entry name" value="Asn_synthetase_domain"/>
</dbReference>
<dbReference type="GO" id="GO:0006529">
    <property type="term" value="P:asparagine biosynthetic process"/>
    <property type="evidence" value="ECO:0007669"/>
    <property type="project" value="UniProtKB-KW"/>
</dbReference>
<keyword evidence="3" id="KW-0315">Glutamine amidotransferase</keyword>
<dbReference type="Gene3D" id="3.40.50.620">
    <property type="entry name" value="HUPs"/>
    <property type="match status" value="2"/>
</dbReference>